<keyword evidence="3" id="KW-0808">Transferase</keyword>
<gene>
    <name evidence="3" type="ORF">CP968_20470</name>
    <name evidence="2" type="ORF">GCM10010371_40100</name>
</gene>
<keyword evidence="4" id="KW-1185">Reference proteome</keyword>
<dbReference type="SUPFAM" id="SSF55729">
    <property type="entry name" value="Acyl-CoA N-acyltransferases (Nat)"/>
    <property type="match status" value="1"/>
</dbReference>
<dbReference type="Proteomes" id="UP000326831">
    <property type="component" value="Chromosome"/>
</dbReference>
<dbReference type="EMBL" id="BMVX01000014">
    <property type="protein sequence ID" value="GGZ76251.1"/>
    <property type="molecule type" value="Genomic_DNA"/>
</dbReference>
<sequence>MEPTTLTTDRLALRPFGPADEDEVYAAAQDPDIQRWTMVPSPYEREHARSFVAELVPEGWREDTGYGFGVRLGPVGPLVAAVSVHVRGAGGYEIGYWTVREHRGFGYMTEAVEAVARWAFTALHAARLEWRAEVGNEGSRAVAAKAGFRFEGTLRAALLVKGTARDCWIGGLLPEDLGLPSALPYLPRPADA</sequence>
<reference evidence="3 4" key="2">
    <citation type="submission" date="2017-09" db="EMBL/GenBank/DDBJ databases">
        <authorList>
            <person name="Lee N."/>
            <person name="Cho B.-K."/>
        </authorList>
    </citation>
    <scope>NUCLEOTIDE SEQUENCE [LARGE SCALE GENOMIC DNA]</scope>
    <source>
        <strain evidence="3 4">ATCC 27467</strain>
    </source>
</reference>
<dbReference type="KEGG" id="ssub:CP968_20470"/>
<dbReference type="RefSeq" id="WP_150519374.1">
    <property type="nucleotide sequence ID" value="NZ_BMVX01000014.1"/>
</dbReference>
<accession>A0A5P2UUD6</accession>
<reference evidence="2" key="1">
    <citation type="journal article" date="2014" name="Int. J. Syst. Evol. Microbiol.">
        <title>Complete genome sequence of Corynebacterium casei LMG S-19264T (=DSM 44701T), isolated from a smear-ripened cheese.</title>
        <authorList>
            <consortium name="US DOE Joint Genome Institute (JGI-PGF)"/>
            <person name="Walter F."/>
            <person name="Albersmeier A."/>
            <person name="Kalinowski J."/>
            <person name="Ruckert C."/>
        </authorList>
    </citation>
    <scope>NUCLEOTIDE SEQUENCE</scope>
    <source>
        <strain evidence="2">JCM 4834</strain>
    </source>
</reference>
<evidence type="ECO:0000313" key="2">
    <source>
        <dbReference type="EMBL" id="GGZ76251.1"/>
    </source>
</evidence>
<feature type="domain" description="N-acetyltransferase" evidence="1">
    <location>
        <begin position="11"/>
        <end position="174"/>
    </location>
</feature>
<dbReference type="InterPro" id="IPR051908">
    <property type="entry name" value="Ribosomal_N-acetyltransferase"/>
</dbReference>
<dbReference type="Gene3D" id="3.40.630.30">
    <property type="match status" value="1"/>
</dbReference>
<dbReference type="InterPro" id="IPR016181">
    <property type="entry name" value="Acyl_CoA_acyltransferase"/>
</dbReference>
<proteinExistence type="predicted"/>
<dbReference type="Pfam" id="PF13302">
    <property type="entry name" value="Acetyltransf_3"/>
    <property type="match status" value="1"/>
</dbReference>
<dbReference type="PANTHER" id="PTHR43441:SF10">
    <property type="entry name" value="ACETYLTRANSFERASE"/>
    <property type="match status" value="1"/>
</dbReference>
<evidence type="ECO:0000259" key="1">
    <source>
        <dbReference type="PROSITE" id="PS51186"/>
    </source>
</evidence>
<dbReference type="AlphaFoldDB" id="A0A5P2UUD6"/>
<dbReference type="Proteomes" id="UP000634660">
    <property type="component" value="Unassembled WGS sequence"/>
</dbReference>
<dbReference type="OrthoDB" id="9795188at2"/>
<dbReference type="EMBL" id="CP023701">
    <property type="protein sequence ID" value="QEU80357.1"/>
    <property type="molecule type" value="Genomic_DNA"/>
</dbReference>
<reference evidence="2" key="3">
    <citation type="submission" date="2020-09" db="EMBL/GenBank/DDBJ databases">
        <authorList>
            <person name="Sun Q."/>
            <person name="Ohkuma M."/>
        </authorList>
    </citation>
    <scope>NUCLEOTIDE SEQUENCE</scope>
    <source>
        <strain evidence="2">JCM 4834</strain>
    </source>
</reference>
<dbReference type="GO" id="GO:0008999">
    <property type="term" value="F:protein-N-terminal-alanine acetyltransferase activity"/>
    <property type="evidence" value="ECO:0007669"/>
    <property type="project" value="TreeGrafter"/>
</dbReference>
<protein>
    <submittedName>
        <fullName evidence="2 3">Acetyltransferase</fullName>
    </submittedName>
</protein>
<dbReference type="GO" id="GO:1990189">
    <property type="term" value="F:protein N-terminal-serine acetyltransferase activity"/>
    <property type="evidence" value="ECO:0007669"/>
    <property type="project" value="TreeGrafter"/>
</dbReference>
<dbReference type="PROSITE" id="PS51186">
    <property type="entry name" value="GNAT"/>
    <property type="match status" value="1"/>
</dbReference>
<dbReference type="InterPro" id="IPR000182">
    <property type="entry name" value="GNAT_dom"/>
</dbReference>
<name>A0A5P2UUD6_9ACTN</name>
<evidence type="ECO:0000313" key="4">
    <source>
        <dbReference type="Proteomes" id="UP000326831"/>
    </source>
</evidence>
<dbReference type="GO" id="GO:0005737">
    <property type="term" value="C:cytoplasm"/>
    <property type="evidence" value="ECO:0007669"/>
    <property type="project" value="TreeGrafter"/>
</dbReference>
<dbReference type="PANTHER" id="PTHR43441">
    <property type="entry name" value="RIBOSOMAL-PROTEIN-SERINE ACETYLTRANSFERASE"/>
    <property type="match status" value="1"/>
</dbReference>
<evidence type="ECO:0000313" key="3">
    <source>
        <dbReference type="EMBL" id="QEU80357.1"/>
    </source>
</evidence>
<organism evidence="3 4">
    <name type="scientific">Streptomyces subrutilus</name>
    <dbReference type="NCBI Taxonomy" id="36818"/>
    <lineage>
        <taxon>Bacteria</taxon>
        <taxon>Bacillati</taxon>
        <taxon>Actinomycetota</taxon>
        <taxon>Actinomycetes</taxon>
        <taxon>Kitasatosporales</taxon>
        <taxon>Streptomycetaceae</taxon>
        <taxon>Streptomyces</taxon>
    </lineage>
</organism>